<comment type="subcellular location">
    <subcellularLocation>
        <location evidence="2">Membrane</location>
    </subcellularLocation>
</comment>
<name>A0A844FM35_9LACO</name>
<keyword evidence="4" id="KW-0597">Phosphoprotein</keyword>
<dbReference type="InterPro" id="IPR003660">
    <property type="entry name" value="HAMP_dom"/>
</dbReference>
<evidence type="ECO:0000256" key="2">
    <source>
        <dbReference type="ARBA" id="ARBA00004370"/>
    </source>
</evidence>
<evidence type="ECO:0000256" key="3">
    <source>
        <dbReference type="ARBA" id="ARBA00012438"/>
    </source>
</evidence>
<protein>
    <recommendedName>
        <fullName evidence="3">histidine kinase</fullName>
        <ecNumber evidence="3">2.7.13.3</ecNumber>
    </recommendedName>
</protein>
<keyword evidence="9" id="KW-0175">Coiled coil</keyword>
<evidence type="ECO:0000256" key="5">
    <source>
        <dbReference type="ARBA" id="ARBA00022679"/>
    </source>
</evidence>
<comment type="catalytic activity">
    <reaction evidence="1">
        <text>ATP + protein L-histidine = ADP + protein N-phospho-L-histidine.</text>
        <dbReference type="EC" id="2.7.13.3"/>
    </reaction>
</comment>
<evidence type="ECO:0000256" key="6">
    <source>
        <dbReference type="ARBA" id="ARBA00022777"/>
    </source>
</evidence>
<feature type="coiled-coil region" evidence="9">
    <location>
        <begin position="254"/>
        <end position="284"/>
    </location>
</feature>
<dbReference type="Pfam" id="PF00672">
    <property type="entry name" value="HAMP"/>
    <property type="match status" value="1"/>
</dbReference>
<dbReference type="GO" id="GO:0016020">
    <property type="term" value="C:membrane"/>
    <property type="evidence" value="ECO:0007669"/>
    <property type="project" value="UniProtKB-SubCell"/>
</dbReference>
<accession>A0A844FM35</accession>
<comment type="caution">
    <text evidence="14">The sequence shown here is derived from an EMBL/GenBank/DDBJ whole genome shotgun (WGS) entry which is preliminary data.</text>
</comment>
<dbReference type="Gene3D" id="1.10.287.130">
    <property type="match status" value="1"/>
</dbReference>
<dbReference type="EC" id="2.7.13.3" evidence="3"/>
<dbReference type="PROSITE" id="PS50109">
    <property type="entry name" value="HIS_KIN"/>
    <property type="match status" value="1"/>
</dbReference>
<keyword evidence="8 11" id="KW-0472">Membrane</keyword>
<feature type="domain" description="Histidine kinase" evidence="12">
    <location>
        <begin position="284"/>
        <end position="501"/>
    </location>
</feature>
<dbReference type="Proteomes" id="UP000452141">
    <property type="component" value="Unassembled WGS sequence"/>
</dbReference>
<dbReference type="CDD" id="cd06225">
    <property type="entry name" value="HAMP"/>
    <property type="match status" value="1"/>
</dbReference>
<dbReference type="SMART" id="SM00388">
    <property type="entry name" value="HisKA"/>
    <property type="match status" value="1"/>
</dbReference>
<dbReference type="SUPFAM" id="SSF47384">
    <property type="entry name" value="Homodimeric domain of signal transducing histidine kinase"/>
    <property type="match status" value="1"/>
</dbReference>
<dbReference type="Gene3D" id="6.10.340.10">
    <property type="match status" value="1"/>
</dbReference>
<dbReference type="PRINTS" id="PR00344">
    <property type="entry name" value="BCTRLSENSOR"/>
</dbReference>
<dbReference type="Pfam" id="PF00512">
    <property type="entry name" value="HisKA"/>
    <property type="match status" value="1"/>
</dbReference>
<feature type="transmembrane region" description="Helical" evidence="11">
    <location>
        <begin position="7"/>
        <end position="27"/>
    </location>
</feature>
<keyword evidence="5" id="KW-0808">Transferase</keyword>
<dbReference type="Gene3D" id="3.30.565.10">
    <property type="entry name" value="Histidine kinase-like ATPase, C-terminal domain"/>
    <property type="match status" value="1"/>
</dbReference>
<evidence type="ECO:0000256" key="7">
    <source>
        <dbReference type="ARBA" id="ARBA00023012"/>
    </source>
</evidence>
<keyword evidence="11" id="KW-0812">Transmembrane</keyword>
<evidence type="ECO:0000313" key="14">
    <source>
        <dbReference type="EMBL" id="MST79427.1"/>
    </source>
</evidence>
<feature type="domain" description="HAMP" evidence="13">
    <location>
        <begin position="217"/>
        <end position="269"/>
    </location>
</feature>
<evidence type="ECO:0000259" key="12">
    <source>
        <dbReference type="PROSITE" id="PS50109"/>
    </source>
</evidence>
<dbReference type="EMBL" id="VUMW01000005">
    <property type="protein sequence ID" value="MST79427.1"/>
    <property type="molecule type" value="Genomic_DNA"/>
</dbReference>
<evidence type="ECO:0000256" key="1">
    <source>
        <dbReference type="ARBA" id="ARBA00000085"/>
    </source>
</evidence>
<dbReference type="GO" id="GO:0000155">
    <property type="term" value="F:phosphorelay sensor kinase activity"/>
    <property type="evidence" value="ECO:0007669"/>
    <property type="project" value="InterPro"/>
</dbReference>
<organism evidence="14 15">
    <name type="scientific">Lactobacillus equicursoris</name>
    <dbReference type="NCBI Taxonomy" id="420645"/>
    <lineage>
        <taxon>Bacteria</taxon>
        <taxon>Bacillati</taxon>
        <taxon>Bacillota</taxon>
        <taxon>Bacilli</taxon>
        <taxon>Lactobacillales</taxon>
        <taxon>Lactobacillaceae</taxon>
        <taxon>Lactobacillus</taxon>
    </lineage>
</organism>
<evidence type="ECO:0000256" key="10">
    <source>
        <dbReference type="SAM" id="MobiDB-lite"/>
    </source>
</evidence>
<evidence type="ECO:0000256" key="4">
    <source>
        <dbReference type="ARBA" id="ARBA00022553"/>
    </source>
</evidence>
<gene>
    <name evidence="14" type="ORF">FYJ61_02800</name>
</gene>
<reference evidence="14 15" key="1">
    <citation type="submission" date="2019-08" db="EMBL/GenBank/DDBJ databases">
        <title>In-depth cultivation of the pig gut microbiome towards novel bacterial diversity and tailored functional studies.</title>
        <authorList>
            <person name="Wylensek D."/>
            <person name="Hitch T.C.A."/>
            <person name="Clavel T."/>
        </authorList>
    </citation>
    <scope>NUCLEOTIDE SEQUENCE [LARGE SCALE GENOMIC DNA]</scope>
    <source>
        <strain evidence="14 15">WCA-470BD-2E</strain>
    </source>
</reference>
<dbReference type="SUPFAM" id="SSF158472">
    <property type="entry name" value="HAMP domain-like"/>
    <property type="match status" value="1"/>
</dbReference>
<dbReference type="SUPFAM" id="SSF55874">
    <property type="entry name" value="ATPase domain of HSP90 chaperone/DNA topoisomerase II/histidine kinase"/>
    <property type="match status" value="1"/>
</dbReference>
<evidence type="ECO:0000259" key="13">
    <source>
        <dbReference type="PROSITE" id="PS50885"/>
    </source>
</evidence>
<dbReference type="InterPro" id="IPR004358">
    <property type="entry name" value="Sig_transdc_His_kin-like_C"/>
</dbReference>
<feature type="transmembrane region" description="Helical" evidence="11">
    <location>
        <begin position="197"/>
        <end position="218"/>
    </location>
</feature>
<keyword evidence="7" id="KW-0902">Two-component regulatory system</keyword>
<dbReference type="PANTHER" id="PTHR43711">
    <property type="entry name" value="TWO-COMPONENT HISTIDINE KINASE"/>
    <property type="match status" value="1"/>
</dbReference>
<keyword evidence="11" id="KW-1133">Transmembrane helix</keyword>
<dbReference type="FunFam" id="3.30.565.10:FF:000006">
    <property type="entry name" value="Sensor histidine kinase WalK"/>
    <property type="match status" value="1"/>
</dbReference>
<sequence length="509" mass="57616">MKLIYQHILSFLVVILTAVMIIGFSTINYQKEQAYQSNYVRLEGYATNISKLKFYGQKNATKSQQEESFLGQLTFVLHDENLKIFIMDQKLQTTYPLGGYDILKPSAKKLLKKGQVVRIKDDHSEGQKALAPKIKGRVKRSDPGKRSSRLFTAESYTWVIVPQMKSTSSGEKLVGAIMIGSRVKDVMVTVQQVKANIIKASAITFVVSLILSFVIAFYQTSRIKKLSIAARQVKNGDLDVHVAHKRGDEIDDLAENFNEMVVSLKKSNEEVKAQEKRRDQFMQDVAHEMRTPLTTINGLLEGMQYNAIPEEAIPQSVDLMSREAKRLIRLVNENLDYERIRSGKNQLIKTKFNAHNILSDVQQQLKQNAAKNGDKIVLDTPDEVIVYADQDRLKQMLVNLTQNAIQFTNNGTITVKGRRFQHGTIFSVQDTGIGMNEEQKKYIFERFYKADPARARYGGTGESGLGLSIVLSLVRQHGGKIKVESEPNVGSTFTIILYDQGYEQKYEDE</sequence>
<evidence type="ECO:0000256" key="8">
    <source>
        <dbReference type="ARBA" id="ARBA00023136"/>
    </source>
</evidence>
<feature type="region of interest" description="Disordered" evidence="10">
    <location>
        <begin position="122"/>
        <end position="145"/>
    </location>
</feature>
<evidence type="ECO:0000256" key="11">
    <source>
        <dbReference type="SAM" id="Phobius"/>
    </source>
</evidence>
<dbReference type="InterPro" id="IPR036097">
    <property type="entry name" value="HisK_dim/P_sf"/>
</dbReference>
<dbReference type="InterPro" id="IPR003594">
    <property type="entry name" value="HATPase_dom"/>
</dbReference>
<dbReference type="PANTHER" id="PTHR43711:SF1">
    <property type="entry name" value="HISTIDINE KINASE 1"/>
    <property type="match status" value="1"/>
</dbReference>
<evidence type="ECO:0000313" key="15">
    <source>
        <dbReference type="Proteomes" id="UP000452141"/>
    </source>
</evidence>
<dbReference type="AlphaFoldDB" id="A0A844FM35"/>
<dbReference type="InterPro" id="IPR003661">
    <property type="entry name" value="HisK_dim/P_dom"/>
</dbReference>
<keyword evidence="6 14" id="KW-0418">Kinase</keyword>
<evidence type="ECO:0000256" key="9">
    <source>
        <dbReference type="SAM" id="Coils"/>
    </source>
</evidence>
<dbReference type="SMART" id="SM00304">
    <property type="entry name" value="HAMP"/>
    <property type="match status" value="1"/>
</dbReference>
<dbReference type="FunFam" id="1.10.287.130:FF:000001">
    <property type="entry name" value="Two-component sensor histidine kinase"/>
    <property type="match status" value="1"/>
</dbReference>
<dbReference type="Pfam" id="PF02518">
    <property type="entry name" value="HATPase_c"/>
    <property type="match status" value="1"/>
</dbReference>
<dbReference type="PROSITE" id="PS50885">
    <property type="entry name" value="HAMP"/>
    <property type="match status" value="1"/>
</dbReference>
<dbReference type="RefSeq" id="WP_154486506.1">
    <property type="nucleotide sequence ID" value="NZ_VUMW01000005.1"/>
</dbReference>
<dbReference type="CDD" id="cd00082">
    <property type="entry name" value="HisKA"/>
    <property type="match status" value="1"/>
</dbReference>
<dbReference type="InterPro" id="IPR005467">
    <property type="entry name" value="His_kinase_dom"/>
</dbReference>
<dbReference type="InterPro" id="IPR050736">
    <property type="entry name" value="Sensor_HK_Regulatory"/>
</dbReference>
<proteinExistence type="predicted"/>
<dbReference type="InterPro" id="IPR036890">
    <property type="entry name" value="HATPase_C_sf"/>
</dbReference>
<dbReference type="SMART" id="SM00387">
    <property type="entry name" value="HATPase_c"/>
    <property type="match status" value="1"/>
</dbReference>